<dbReference type="Proteomes" id="UP000176634">
    <property type="component" value="Unassembled WGS sequence"/>
</dbReference>
<accession>A0A1F6PB85</accession>
<name>A0A1F6PB85_9BACT</name>
<dbReference type="EMBL" id="MFRA01000001">
    <property type="protein sequence ID" value="OGH93223.1"/>
    <property type="molecule type" value="Genomic_DNA"/>
</dbReference>
<sequence length="185" mass="20238">MPKELIMQKLRSLEGSVLEVFTVVPYGVEPIEVVLNEREYKIRDQGVSKFFGGGKLVGILVPIEVSLVTFVSAHATGRIDPHEIWDWGKGRNLAPFFPEHLCGLVMNYPGSQKNRKIIALGGEEKGQVLCLWGKGDWKGASTFSSVGNWGGVGSDAYTFGFVPKKPQFGSLEVPSLSSGTSRIIR</sequence>
<proteinExistence type="predicted"/>
<comment type="caution">
    <text evidence="1">The sequence shown here is derived from an EMBL/GenBank/DDBJ whole genome shotgun (WGS) entry which is preliminary data.</text>
</comment>
<dbReference type="AlphaFoldDB" id="A0A1F6PB85"/>
<gene>
    <name evidence="1" type="ORF">A2563_01290</name>
</gene>
<evidence type="ECO:0000313" key="2">
    <source>
        <dbReference type="Proteomes" id="UP000176634"/>
    </source>
</evidence>
<organism evidence="1 2">
    <name type="scientific">Candidatus Magasanikbacteria bacterium RIFOXYD1_FULL_40_23</name>
    <dbReference type="NCBI Taxonomy" id="1798705"/>
    <lineage>
        <taxon>Bacteria</taxon>
        <taxon>Candidatus Magasanikiibacteriota</taxon>
    </lineage>
</organism>
<evidence type="ECO:0000313" key="1">
    <source>
        <dbReference type="EMBL" id="OGH93223.1"/>
    </source>
</evidence>
<reference evidence="1 2" key="1">
    <citation type="journal article" date="2016" name="Nat. Commun.">
        <title>Thousands of microbial genomes shed light on interconnected biogeochemical processes in an aquifer system.</title>
        <authorList>
            <person name="Anantharaman K."/>
            <person name="Brown C.T."/>
            <person name="Hug L.A."/>
            <person name="Sharon I."/>
            <person name="Castelle C.J."/>
            <person name="Probst A.J."/>
            <person name="Thomas B.C."/>
            <person name="Singh A."/>
            <person name="Wilkins M.J."/>
            <person name="Karaoz U."/>
            <person name="Brodie E.L."/>
            <person name="Williams K.H."/>
            <person name="Hubbard S.S."/>
            <person name="Banfield J.F."/>
        </authorList>
    </citation>
    <scope>NUCLEOTIDE SEQUENCE [LARGE SCALE GENOMIC DNA]</scope>
</reference>
<protein>
    <submittedName>
        <fullName evidence="1">Uncharacterized protein</fullName>
    </submittedName>
</protein>
<dbReference type="STRING" id="1798705.A2563_01290"/>